<reference evidence="4 5" key="1">
    <citation type="submission" date="2024-04" db="EMBL/GenBank/DDBJ databases">
        <title>Draft genome sequence of Thalassolituus maritimus NBRC 116585.</title>
        <authorList>
            <person name="Miyakawa T."/>
            <person name="Kusuya Y."/>
            <person name="Miura T."/>
        </authorList>
    </citation>
    <scope>NUCLEOTIDE SEQUENCE [LARGE SCALE GENOMIC DNA]</scope>
    <source>
        <strain evidence="4 5">5NW40-0001</strain>
    </source>
</reference>
<name>A0ABP9ZWC3_9GAMM</name>
<dbReference type="InterPro" id="IPR019734">
    <property type="entry name" value="TPR_rpt"/>
</dbReference>
<feature type="region of interest" description="Disordered" evidence="2">
    <location>
        <begin position="147"/>
        <end position="177"/>
    </location>
</feature>
<feature type="region of interest" description="Disordered" evidence="2">
    <location>
        <begin position="95"/>
        <end position="115"/>
    </location>
</feature>
<accession>A0ABP9ZWC3</accession>
<dbReference type="PROSITE" id="PS50005">
    <property type="entry name" value="TPR"/>
    <property type="match status" value="1"/>
</dbReference>
<keyword evidence="5" id="KW-1185">Reference proteome</keyword>
<evidence type="ECO:0000313" key="4">
    <source>
        <dbReference type="EMBL" id="GAA6144441.1"/>
    </source>
</evidence>
<dbReference type="EMBL" id="BAABWH010000001">
    <property type="protein sequence ID" value="GAA6144441.1"/>
    <property type="molecule type" value="Genomic_DNA"/>
</dbReference>
<organism evidence="4 5">
    <name type="scientific">Thalassolituus maritimus</name>
    <dbReference type="NCBI Taxonomy" id="484498"/>
    <lineage>
        <taxon>Bacteria</taxon>
        <taxon>Pseudomonadati</taxon>
        <taxon>Pseudomonadota</taxon>
        <taxon>Gammaproteobacteria</taxon>
        <taxon>Oceanospirillales</taxon>
        <taxon>Oceanospirillaceae</taxon>
        <taxon>Thalassolituus</taxon>
    </lineage>
</organism>
<protein>
    <recommendedName>
        <fullName evidence="6">Tetratricopeptide repeat protein</fullName>
    </recommendedName>
</protein>
<dbReference type="Proteomes" id="UP001481413">
    <property type="component" value="Unassembled WGS sequence"/>
</dbReference>
<sequence>MSLIHQVLKDLDGQRNVAHGEIIGYADQENHQRLMIWPALIVSVCAAALVLYFSHYFETTSISINRAALPVIPTSGENPAVVPVITEVSAPEQTVSVPSTITSERQSTATDTPEIGTPETVVLDLTPKPEVASDMSLVEEVVTLNQAQSEPEPVAPRGVSAPAPVSRKEAAPAARASVTRRMDPETFYIRAVTYYQNGDWQRALAQLQEARTLGPAMEYPALQARIYLEQGMRDDFITLSDRFAQNESPVWLSTVAPGLHMFGQYQAASEKYTKLIQQEPSNAQWAIARTQAQIDAGALEGARQGLQFLTENYPLSESQQDWVAFQKAVLE</sequence>
<evidence type="ECO:0000313" key="5">
    <source>
        <dbReference type="Proteomes" id="UP001481413"/>
    </source>
</evidence>
<evidence type="ECO:0000256" key="3">
    <source>
        <dbReference type="SAM" id="Phobius"/>
    </source>
</evidence>
<feature type="compositionally biased region" description="Polar residues" evidence="2">
    <location>
        <begin position="95"/>
        <end position="111"/>
    </location>
</feature>
<keyword evidence="3" id="KW-0812">Transmembrane</keyword>
<feature type="transmembrane region" description="Helical" evidence="3">
    <location>
        <begin position="34"/>
        <end position="57"/>
    </location>
</feature>
<keyword evidence="1" id="KW-0802">TPR repeat</keyword>
<evidence type="ECO:0008006" key="6">
    <source>
        <dbReference type="Google" id="ProtNLM"/>
    </source>
</evidence>
<dbReference type="SUPFAM" id="SSF48452">
    <property type="entry name" value="TPR-like"/>
    <property type="match status" value="1"/>
</dbReference>
<dbReference type="RefSeq" id="WP_353293369.1">
    <property type="nucleotide sequence ID" value="NZ_BAABWH010000001.1"/>
</dbReference>
<comment type="caution">
    <text evidence="4">The sequence shown here is derived from an EMBL/GenBank/DDBJ whole genome shotgun (WGS) entry which is preliminary data.</text>
</comment>
<dbReference type="InterPro" id="IPR011990">
    <property type="entry name" value="TPR-like_helical_dom_sf"/>
</dbReference>
<feature type="repeat" description="TPR" evidence="1">
    <location>
        <begin position="184"/>
        <end position="217"/>
    </location>
</feature>
<proteinExistence type="predicted"/>
<evidence type="ECO:0000256" key="2">
    <source>
        <dbReference type="SAM" id="MobiDB-lite"/>
    </source>
</evidence>
<dbReference type="Gene3D" id="1.25.40.10">
    <property type="entry name" value="Tetratricopeptide repeat domain"/>
    <property type="match status" value="1"/>
</dbReference>
<keyword evidence="3" id="KW-1133">Transmembrane helix</keyword>
<keyword evidence="3" id="KW-0472">Membrane</keyword>
<gene>
    <name evidence="4" type="ORF">NBRC116585_05580</name>
</gene>
<evidence type="ECO:0000256" key="1">
    <source>
        <dbReference type="PROSITE-ProRule" id="PRU00339"/>
    </source>
</evidence>